<comment type="caution">
    <text evidence="1">The sequence shown here is derived from an EMBL/GenBank/DDBJ whole genome shotgun (WGS) entry which is preliminary data.</text>
</comment>
<organism evidence="1 2">
    <name type="scientific">Tunturiibacter lichenicola</name>
    <dbReference type="NCBI Taxonomy" id="2051959"/>
    <lineage>
        <taxon>Bacteria</taxon>
        <taxon>Pseudomonadati</taxon>
        <taxon>Acidobacteriota</taxon>
        <taxon>Terriglobia</taxon>
        <taxon>Terriglobales</taxon>
        <taxon>Acidobacteriaceae</taxon>
        <taxon>Tunturiibacter</taxon>
    </lineage>
</organism>
<sequence>MEEDRIRTFLLLALFAAIQSPGVDPRIGSWTLVSAQSSMDPANRLSITSVRNGTHVVMSGETHLDFTANANGHQAPAPGNLGFNQIELHRIDRHQVEVREMKDRALVATVREKLSKDGMELTSTMSAAGHTPQITVWVRTGGTKDPKDPFAGDWTLDLSKTRMRQGSLVKIEADDSGGVRFLGDYSYTARFDGKPYDLKNSRNDTVSLQLVDPHTVDSISRRDNQVTQKDRWQVSADGKQMTLSSTATLETGQHVTEKLLFKKQ</sequence>
<dbReference type="EMBL" id="JACHDZ010000001">
    <property type="protein sequence ID" value="MBB5342721.1"/>
    <property type="molecule type" value="Genomic_DNA"/>
</dbReference>
<proteinExistence type="predicted"/>
<evidence type="ECO:0000313" key="1">
    <source>
        <dbReference type="EMBL" id="MBB5342721.1"/>
    </source>
</evidence>
<accession>A0A7W8N3N1</accession>
<reference evidence="1 2" key="1">
    <citation type="submission" date="2020-08" db="EMBL/GenBank/DDBJ databases">
        <title>Genomic Encyclopedia of Type Strains, Phase IV (KMG-V): Genome sequencing to study the core and pangenomes of soil and plant-associated prokaryotes.</title>
        <authorList>
            <person name="Whitman W."/>
        </authorList>
    </citation>
    <scope>NUCLEOTIDE SEQUENCE [LARGE SCALE GENOMIC DNA]</scope>
    <source>
        <strain evidence="1 2">M8US30</strain>
    </source>
</reference>
<evidence type="ECO:0008006" key="3">
    <source>
        <dbReference type="Google" id="ProtNLM"/>
    </source>
</evidence>
<protein>
    <recommendedName>
        <fullName evidence="3">Lipocalin-like domain-containing protein</fullName>
    </recommendedName>
</protein>
<name>A0A7W8N3N1_9BACT</name>
<dbReference type="Proteomes" id="UP000569092">
    <property type="component" value="Unassembled WGS sequence"/>
</dbReference>
<gene>
    <name evidence="1" type="ORF">HDF10_000671</name>
</gene>
<evidence type="ECO:0000313" key="2">
    <source>
        <dbReference type="Proteomes" id="UP000569092"/>
    </source>
</evidence>
<dbReference type="AlphaFoldDB" id="A0A7W8N3N1"/>